<gene>
    <name evidence="1" type="ORF">HNY73_005719</name>
</gene>
<dbReference type="EMBL" id="JABXBU010000011">
    <property type="protein sequence ID" value="KAF8790744.1"/>
    <property type="molecule type" value="Genomic_DNA"/>
</dbReference>
<evidence type="ECO:0000313" key="2">
    <source>
        <dbReference type="Proteomes" id="UP000807504"/>
    </source>
</evidence>
<protein>
    <submittedName>
        <fullName evidence="1">Uncharacterized protein</fullName>
    </submittedName>
</protein>
<reference evidence="1" key="1">
    <citation type="journal article" date="2020" name="bioRxiv">
        <title>Chromosome-level reference genome of the European wasp spider Argiope bruennichi: a resource for studies on range expansion and evolutionary adaptation.</title>
        <authorList>
            <person name="Sheffer M.M."/>
            <person name="Hoppe A."/>
            <person name="Krehenwinkel H."/>
            <person name="Uhl G."/>
            <person name="Kuss A.W."/>
            <person name="Jensen L."/>
            <person name="Jensen C."/>
            <person name="Gillespie R.G."/>
            <person name="Hoff K.J."/>
            <person name="Prost S."/>
        </authorList>
    </citation>
    <scope>NUCLEOTIDE SEQUENCE</scope>
</reference>
<keyword evidence="2" id="KW-1185">Reference proteome</keyword>
<accession>A0A8T0FHJ7</accession>
<evidence type="ECO:0000313" key="1">
    <source>
        <dbReference type="EMBL" id="KAF8790744.1"/>
    </source>
</evidence>
<name>A0A8T0FHJ7_ARGBR</name>
<dbReference type="AlphaFoldDB" id="A0A8T0FHJ7"/>
<organism evidence="1 2">
    <name type="scientific">Argiope bruennichi</name>
    <name type="common">Wasp spider</name>
    <name type="synonym">Aranea bruennichi</name>
    <dbReference type="NCBI Taxonomy" id="94029"/>
    <lineage>
        <taxon>Eukaryota</taxon>
        <taxon>Metazoa</taxon>
        <taxon>Ecdysozoa</taxon>
        <taxon>Arthropoda</taxon>
        <taxon>Chelicerata</taxon>
        <taxon>Arachnida</taxon>
        <taxon>Araneae</taxon>
        <taxon>Araneomorphae</taxon>
        <taxon>Entelegynae</taxon>
        <taxon>Araneoidea</taxon>
        <taxon>Araneidae</taxon>
        <taxon>Argiope</taxon>
    </lineage>
</organism>
<dbReference type="Proteomes" id="UP000807504">
    <property type="component" value="Unassembled WGS sequence"/>
</dbReference>
<proteinExistence type="predicted"/>
<reference evidence="1" key="2">
    <citation type="submission" date="2020-06" db="EMBL/GenBank/DDBJ databases">
        <authorList>
            <person name="Sheffer M."/>
        </authorList>
    </citation>
    <scope>NUCLEOTIDE SEQUENCE</scope>
</reference>
<comment type="caution">
    <text evidence="1">The sequence shown here is derived from an EMBL/GenBank/DDBJ whole genome shotgun (WGS) entry which is preliminary data.</text>
</comment>
<sequence>MTHVQVDMFQYPNRQRSNHFVASSCQRSSLQLNAAQSCLARLGFPVKMQEAQEDEDFIAKLTFNEDSIYART</sequence>